<name>A0A9W9GUX1_9EURO</name>
<keyword evidence="4" id="KW-1185">Reference proteome</keyword>
<feature type="non-terminal residue" evidence="3">
    <location>
        <position position="1"/>
    </location>
</feature>
<dbReference type="PANTHER" id="PTHR36102">
    <property type="entry name" value="CHROMOSOME 10, WHOLE GENOME SHOTGUN SEQUENCE"/>
    <property type="match status" value="1"/>
</dbReference>
<gene>
    <name evidence="3" type="ORF">N7515_005708</name>
</gene>
<dbReference type="PANTHER" id="PTHR36102:SF1">
    <property type="entry name" value="YDR124W-LIKE HELICAL BUNDLE DOMAIN-CONTAINING PROTEIN"/>
    <property type="match status" value="1"/>
</dbReference>
<reference evidence="3" key="1">
    <citation type="submission" date="2022-11" db="EMBL/GenBank/DDBJ databases">
        <authorList>
            <person name="Petersen C."/>
        </authorList>
    </citation>
    <scope>NUCLEOTIDE SEQUENCE</scope>
    <source>
        <strain evidence="3">IBT 22155</strain>
    </source>
</reference>
<sequence>GPRVATSQQARYKRLCSHYALISIDDAGNLHFEASPSISSSRERILSSGVMEEFLQAVARSKRSQAAVLCMFDIKLLPPHFPSTRWLTTIGLDAQRSEVKLLAQSPPSLPNEDRATQCTGPQTAQQPWEPPFAASTLTPLPWSADLFHRSDSKTEALKHEVRALDGEADHSSRIAIIPLGNSALLRQYYAKVFHNLQQTNCRIISKVYIKLVEPRKQVNFPYNGRKTLAGITQQLDPDETKPPWWPKGVSHREPDHLPKAERIQLLVHILCHLRTSHGVTARRLRHADQTIRRQILPATRLELLDEMYNIREKEEMLLDREIDMNAQVVISRINLPDEYNAASITTQQPDTSGSSHAHNPKVEFKRRNSSPYGKPAPDVVQDVSPIAYAAFDIPDHFTQEITPAGQAVPALTPDSSEDFLCTQGSLLSAGRTVPIDHYAPVDASFQSTIPIPRQVTSYFPYQGGDAQLATQYAMQTLGTPMDFYEN</sequence>
<evidence type="ECO:0000259" key="2">
    <source>
        <dbReference type="Pfam" id="PF11001"/>
    </source>
</evidence>
<dbReference type="AlphaFoldDB" id="A0A9W9GUX1"/>
<proteinExistence type="predicted"/>
<comment type="caution">
    <text evidence="3">The sequence shown here is derived from an EMBL/GenBank/DDBJ whole genome shotgun (WGS) entry which is preliminary data.</text>
</comment>
<feature type="region of interest" description="Disordered" evidence="1">
    <location>
        <begin position="345"/>
        <end position="375"/>
    </location>
</feature>
<dbReference type="InterPro" id="IPR047092">
    <property type="entry name" value="AFUB_07903/YDR124W-like_hel"/>
</dbReference>
<accession>A0A9W9GUX1</accession>
<evidence type="ECO:0000256" key="1">
    <source>
        <dbReference type="SAM" id="MobiDB-lite"/>
    </source>
</evidence>
<dbReference type="GeneID" id="81405622"/>
<feature type="compositionally biased region" description="Polar residues" evidence="1">
    <location>
        <begin position="116"/>
        <end position="126"/>
    </location>
</feature>
<feature type="domain" description="Subtelomeric hrmA-associated cluster protein AFUB-079030/YDR124W-like helical bundle" evidence="2">
    <location>
        <begin position="179"/>
        <end position="312"/>
    </location>
</feature>
<dbReference type="EMBL" id="JAPQKL010000005">
    <property type="protein sequence ID" value="KAJ5129669.1"/>
    <property type="molecule type" value="Genomic_DNA"/>
</dbReference>
<dbReference type="Pfam" id="PF11001">
    <property type="entry name" value="AFUB_07903_YDR124W_hel"/>
    <property type="match status" value="1"/>
</dbReference>
<feature type="compositionally biased region" description="Polar residues" evidence="1">
    <location>
        <begin position="345"/>
        <end position="357"/>
    </location>
</feature>
<feature type="region of interest" description="Disordered" evidence="1">
    <location>
        <begin position="104"/>
        <end position="127"/>
    </location>
</feature>
<dbReference type="RefSeq" id="XP_056520048.1">
    <property type="nucleotide sequence ID" value="XM_056666452.1"/>
</dbReference>
<dbReference type="InterPro" id="IPR021264">
    <property type="entry name" value="AFUB_079030/YDR124W-like"/>
</dbReference>
<reference evidence="3" key="2">
    <citation type="journal article" date="2023" name="IMA Fungus">
        <title>Comparative genomic study of the Penicillium genus elucidates a diverse pangenome and 15 lateral gene transfer events.</title>
        <authorList>
            <person name="Petersen C."/>
            <person name="Sorensen T."/>
            <person name="Nielsen M.R."/>
            <person name="Sondergaard T.E."/>
            <person name="Sorensen J.L."/>
            <person name="Fitzpatrick D.A."/>
            <person name="Frisvad J.C."/>
            <person name="Nielsen K.L."/>
        </authorList>
    </citation>
    <scope>NUCLEOTIDE SEQUENCE</scope>
    <source>
        <strain evidence="3">IBT 22155</strain>
    </source>
</reference>
<dbReference type="OrthoDB" id="5338458at2759"/>
<organism evidence="3 4">
    <name type="scientific">Penicillium bovifimosum</name>
    <dbReference type="NCBI Taxonomy" id="126998"/>
    <lineage>
        <taxon>Eukaryota</taxon>
        <taxon>Fungi</taxon>
        <taxon>Dikarya</taxon>
        <taxon>Ascomycota</taxon>
        <taxon>Pezizomycotina</taxon>
        <taxon>Eurotiomycetes</taxon>
        <taxon>Eurotiomycetidae</taxon>
        <taxon>Eurotiales</taxon>
        <taxon>Aspergillaceae</taxon>
        <taxon>Penicillium</taxon>
    </lineage>
</organism>
<evidence type="ECO:0000313" key="3">
    <source>
        <dbReference type="EMBL" id="KAJ5129669.1"/>
    </source>
</evidence>
<dbReference type="Proteomes" id="UP001149079">
    <property type="component" value="Unassembled WGS sequence"/>
</dbReference>
<evidence type="ECO:0000313" key="4">
    <source>
        <dbReference type="Proteomes" id="UP001149079"/>
    </source>
</evidence>
<protein>
    <recommendedName>
        <fullName evidence="2">Subtelomeric hrmA-associated cluster protein AFUB-079030/YDR124W-like helical bundle domain-containing protein</fullName>
    </recommendedName>
</protein>